<reference evidence="3" key="1">
    <citation type="submission" date="2020-02" db="EMBL/GenBank/DDBJ databases">
        <authorList>
            <person name="Meier V. D."/>
        </authorList>
    </citation>
    <scope>NUCLEOTIDE SEQUENCE</scope>
    <source>
        <strain evidence="3">AVDCRST_MAG56</strain>
    </source>
</reference>
<dbReference type="AlphaFoldDB" id="A0A6J4ICI1"/>
<evidence type="ECO:0000256" key="2">
    <source>
        <dbReference type="SAM" id="Phobius"/>
    </source>
</evidence>
<gene>
    <name evidence="3" type="ORF">AVDCRST_MAG56-1788</name>
</gene>
<organism evidence="3">
    <name type="scientific">uncultured Cytophagales bacterium</name>
    <dbReference type="NCBI Taxonomy" id="158755"/>
    <lineage>
        <taxon>Bacteria</taxon>
        <taxon>Pseudomonadati</taxon>
        <taxon>Bacteroidota</taxon>
        <taxon>Sphingobacteriia</taxon>
        <taxon>Sphingobacteriales</taxon>
        <taxon>environmental samples</taxon>
    </lineage>
</organism>
<proteinExistence type="predicted"/>
<accession>A0A6J4ICI1</accession>
<evidence type="ECO:0000313" key="3">
    <source>
        <dbReference type="EMBL" id="CAA9247259.1"/>
    </source>
</evidence>
<name>A0A6J4ICI1_9SPHI</name>
<feature type="transmembrane region" description="Helical" evidence="2">
    <location>
        <begin position="83"/>
        <end position="106"/>
    </location>
</feature>
<protein>
    <submittedName>
        <fullName evidence="3">Uncharacterized protein</fullName>
    </submittedName>
</protein>
<feature type="transmembrane region" description="Helical" evidence="2">
    <location>
        <begin position="45"/>
        <end position="62"/>
    </location>
</feature>
<keyword evidence="2" id="KW-1133">Transmembrane helix</keyword>
<keyword evidence="2" id="KW-0812">Transmembrane</keyword>
<sequence length="138" mass="14715">MLLFFLILAASFILQLFLPWWIIAPVAFAATLWKGTSSRQAFWSGFGAIVFLWAAAALVIHLRNEGILTAKVAGLFSLPFPALMIMITALIGGLVGGLAALSGFYWQRVVLPGAAHGAGRTGTSTAPSAFKARHDTVR</sequence>
<evidence type="ECO:0000256" key="1">
    <source>
        <dbReference type="SAM" id="MobiDB-lite"/>
    </source>
</evidence>
<keyword evidence="2" id="KW-0472">Membrane</keyword>
<dbReference type="EMBL" id="CADCTQ010000163">
    <property type="protein sequence ID" value="CAA9247259.1"/>
    <property type="molecule type" value="Genomic_DNA"/>
</dbReference>
<feature type="region of interest" description="Disordered" evidence="1">
    <location>
        <begin position="116"/>
        <end position="138"/>
    </location>
</feature>